<feature type="chain" id="PRO_5030173376" evidence="2">
    <location>
        <begin position="25"/>
        <end position="75"/>
    </location>
</feature>
<protein>
    <submittedName>
        <fullName evidence="3">Uncharacterized protein</fullName>
    </submittedName>
</protein>
<keyword evidence="4" id="KW-1185">Reference proteome</keyword>
<keyword evidence="1" id="KW-0472">Membrane</keyword>
<evidence type="ECO:0000313" key="4">
    <source>
        <dbReference type="Proteomes" id="UP000010474"/>
    </source>
</evidence>
<dbReference type="RefSeq" id="WP_015215132.1">
    <property type="nucleotide sequence ID" value="NC_019771.1"/>
</dbReference>
<keyword evidence="1" id="KW-0812">Transmembrane</keyword>
<accession>K9ZJI5</accession>
<dbReference type="EMBL" id="CP003659">
    <property type="protein sequence ID" value="AFZ58505.1"/>
    <property type="molecule type" value="Genomic_DNA"/>
</dbReference>
<organism evidence="3 4">
    <name type="scientific">Anabaena cylindrica (strain ATCC 27899 / PCC 7122)</name>
    <dbReference type="NCBI Taxonomy" id="272123"/>
    <lineage>
        <taxon>Bacteria</taxon>
        <taxon>Bacillati</taxon>
        <taxon>Cyanobacteriota</taxon>
        <taxon>Cyanophyceae</taxon>
        <taxon>Nostocales</taxon>
        <taxon>Nostocaceae</taxon>
        <taxon>Anabaena</taxon>
    </lineage>
</organism>
<name>K9ZJI5_ANACC</name>
<dbReference type="KEGG" id="acy:Anacy_3090"/>
<evidence type="ECO:0000256" key="1">
    <source>
        <dbReference type="SAM" id="Phobius"/>
    </source>
</evidence>
<dbReference type="STRING" id="272123.Anacy_3090"/>
<dbReference type="HOGENOM" id="CLU_178483_0_0_3"/>
<keyword evidence="1" id="KW-1133">Transmembrane helix</keyword>
<evidence type="ECO:0000256" key="2">
    <source>
        <dbReference type="SAM" id="SignalP"/>
    </source>
</evidence>
<dbReference type="Proteomes" id="UP000010474">
    <property type="component" value="Chromosome"/>
</dbReference>
<feature type="signal peptide" evidence="2">
    <location>
        <begin position="1"/>
        <end position="24"/>
    </location>
</feature>
<sequence>MLDKKTLWISLICLVLLTSSPASAEMANSHSVQINQFHQIEQPLSVKVAVTIVGLALISIELWWFIFSKSKSPSN</sequence>
<proteinExistence type="predicted"/>
<feature type="transmembrane region" description="Helical" evidence="1">
    <location>
        <begin position="48"/>
        <end position="67"/>
    </location>
</feature>
<keyword evidence="2" id="KW-0732">Signal</keyword>
<dbReference type="AlphaFoldDB" id="K9ZJI5"/>
<dbReference type="OrthoDB" id="9800141at2"/>
<dbReference type="PATRIC" id="fig|272123.3.peg.3371"/>
<evidence type="ECO:0000313" key="3">
    <source>
        <dbReference type="EMBL" id="AFZ58505.1"/>
    </source>
</evidence>
<gene>
    <name evidence="3" type="ordered locus">Anacy_3090</name>
</gene>
<dbReference type="eggNOG" id="COG4633">
    <property type="taxonomic scope" value="Bacteria"/>
</dbReference>
<reference evidence="4" key="1">
    <citation type="journal article" date="2013" name="Proc. Natl. Acad. Sci. U.S.A.">
        <title>Improving the coverage of the cyanobacterial phylum using diversity-driven genome sequencing.</title>
        <authorList>
            <person name="Shih P.M."/>
            <person name="Wu D."/>
            <person name="Latifi A."/>
            <person name="Axen S.D."/>
            <person name="Fewer D.P."/>
            <person name="Talla E."/>
            <person name="Calteau A."/>
            <person name="Cai F."/>
            <person name="Tandeau de Marsac N."/>
            <person name="Rippka R."/>
            <person name="Herdman M."/>
            <person name="Sivonen K."/>
            <person name="Coursin T."/>
            <person name="Laurent T."/>
            <person name="Goodwin L."/>
            <person name="Nolan M."/>
            <person name="Davenport K.W."/>
            <person name="Han C.S."/>
            <person name="Rubin E.M."/>
            <person name="Eisen J.A."/>
            <person name="Woyke T."/>
            <person name="Gugger M."/>
            <person name="Kerfeld C.A."/>
        </authorList>
    </citation>
    <scope>NUCLEOTIDE SEQUENCE [LARGE SCALE GENOMIC DNA]</scope>
    <source>
        <strain evidence="4">ATCC 27899 / PCC 7122</strain>
    </source>
</reference>